<evidence type="ECO:0000313" key="3">
    <source>
        <dbReference type="EMBL" id="TWR28810.1"/>
    </source>
</evidence>
<dbReference type="PROSITE" id="PS51257">
    <property type="entry name" value="PROKAR_LIPOPROTEIN"/>
    <property type="match status" value="1"/>
</dbReference>
<evidence type="ECO:0000256" key="1">
    <source>
        <dbReference type="SAM" id="MobiDB-lite"/>
    </source>
</evidence>
<reference evidence="3 4" key="1">
    <citation type="submission" date="2019-07" db="EMBL/GenBank/DDBJ databases">
        <authorList>
            <person name="Kim J."/>
        </authorList>
    </citation>
    <scope>NUCLEOTIDE SEQUENCE [LARGE SCALE GENOMIC DNA]</scope>
    <source>
        <strain evidence="4">dk17</strain>
    </source>
</reference>
<keyword evidence="4" id="KW-1185">Reference proteome</keyword>
<evidence type="ECO:0000313" key="4">
    <source>
        <dbReference type="Proteomes" id="UP000320042"/>
    </source>
</evidence>
<dbReference type="EMBL" id="VOEJ01000005">
    <property type="protein sequence ID" value="TWR28810.1"/>
    <property type="molecule type" value="Genomic_DNA"/>
</dbReference>
<dbReference type="AlphaFoldDB" id="A0A563UBV8"/>
<organism evidence="3 4">
    <name type="scientific">Mucilaginibacter pallidiroseus</name>
    <dbReference type="NCBI Taxonomy" id="2599295"/>
    <lineage>
        <taxon>Bacteria</taxon>
        <taxon>Pseudomonadati</taxon>
        <taxon>Bacteroidota</taxon>
        <taxon>Sphingobacteriia</taxon>
        <taxon>Sphingobacteriales</taxon>
        <taxon>Sphingobacteriaceae</taxon>
        <taxon>Mucilaginibacter</taxon>
    </lineage>
</organism>
<sequence length="295" mass="31148">MKRNLIYGIIAIGAIALSSCSVSKTASTANDDVYFSKATAAEEPQYAARQTYNQDAGQQDSYYDGGDDDYFYYDDYASRINRFSYYSPFGYYDYAYSPYGYGYGGGWNIGLGYGWGGGLGWGGYGGWGLGLGYGWGGYGGWGYNPWGFGYSPYYYWGTGWGGGWGGGYPYWGGYSAYNGGNARPNRGNGNPGRGMGNANNGLATRGIYNGRADNGIGYYPGGRAVRDANGMSVGRPGRNGSTVNQRPTARGNDGYQRPQIYQQPAPQPSSSSFGGGGSRGGGGSSGGGGGRPGRP</sequence>
<dbReference type="OrthoDB" id="800068at2"/>
<evidence type="ECO:0008006" key="5">
    <source>
        <dbReference type="Google" id="ProtNLM"/>
    </source>
</evidence>
<proteinExistence type="predicted"/>
<feature type="chain" id="PRO_5022069597" description="Vitellogenin II" evidence="2">
    <location>
        <begin position="27"/>
        <end position="295"/>
    </location>
</feature>
<gene>
    <name evidence="3" type="ORF">FPZ43_11095</name>
</gene>
<feature type="compositionally biased region" description="Gly residues" evidence="1">
    <location>
        <begin position="273"/>
        <end position="295"/>
    </location>
</feature>
<keyword evidence="2" id="KW-0732">Signal</keyword>
<evidence type="ECO:0000256" key="2">
    <source>
        <dbReference type="SAM" id="SignalP"/>
    </source>
</evidence>
<name>A0A563UBV8_9SPHI</name>
<dbReference type="RefSeq" id="WP_146381995.1">
    <property type="nucleotide sequence ID" value="NZ_VOEJ01000005.1"/>
</dbReference>
<protein>
    <recommendedName>
        <fullName evidence="5">Vitellogenin II</fullName>
    </recommendedName>
</protein>
<accession>A0A563UBV8</accession>
<feature type="region of interest" description="Disordered" evidence="1">
    <location>
        <begin position="229"/>
        <end position="295"/>
    </location>
</feature>
<dbReference type="Proteomes" id="UP000320042">
    <property type="component" value="Unassembled WGS sequence"/>
</dbReference>
<comment type="caution">
    <text evidence="3">The sequence shown here is derived from an EMBL/GenBank/DDBJ whole genome shotgun (WGS) entry which is preliminary data.</text>
</comment>
<feature type="signal peptide" evidence="2">
    <location>
        <begin position="1"/>
        <end position="26"/>
    </location>
</feature>